<name>A0A9D1NNL7_9BACT</name>
<reference evidence="3" key="1">
    <citation type="submission" date="2020-10" db="EMBL/GenBank/DDBJ databases">
        <authorList>
            <person name="Gilroy R."/>
        </authorList>
    </citation>
    <scope>NUCLEOTIDE SEQUENCE</scope>
    <source>
        <strain evidence="3">35461</strain>
    </source>
</reference>
<dbReference type="AlphaFoldDB" id="A0A9D1NNL7"/>
<feature type="domain" description="Transposase IS204/IS1001/IS1096/IS1165 DDE" evidence="1">
    <location>
        <begin position="1"/>
        <end position="25"/>
    </location>
</feature>
<dbReference type="EMBL" id="DVOR01000238">
    <property type="protein sequence ID" value="HIV09960.1"/>
    <property type="molecule type" value="Genomic_DNA"/>
</dbReference>
<comment type="caution">
    <text evidence="3">The sequence shown here is derived from an EMBL/GenBank/DDBJ whole genome shotgun (WGS) entry which is preliminary data.</text>
</comment>
<reference evidence="3" key="2">
    <citation type="journal article" date="2021" name="PeerJ">
        <title>Extensive microbial diversity within the chicken gut microbiome revealed by metagenomics and culture.</title>
        <authorList>
            <person name="Gilroy R."/>
            <person name="Ravi A."/>
            <person name="Getino M."/>
            <person name="Pursley I."/>
            <person name="Horton D.L."/>
            <person name="Alikhan N.F."/>
            <person name="Baker D."/>
            <person name="Gharbi K."/>
            <person name="Hall N."/>
            <person name="Watson M."/>
            <person name="Adriaenssens E.M."/>
            <person name="Foster-Nyarko E."/>
            <person name="Jarju S."/>
            <person name="Secka A."/>
            <person name="Antonio M."/>
            <person name="Oren A."/>
            <person name="Chaudhuri R.R."/>
            <person name="La Ragione R."/>
            <person name="Hildebrand F."/>
            <person name="Pallen M.J."/>
        </authorList>
    </citation>
    <scope>NUCLEOTIDE SEQUENCE</scope>
    <source>
        <strain evidence="3">35461</strain>
    </source>
</reference>
<evidence type="ECO:0000259" key="1">
    <source>
        <dbReference type="Pfam" id="PF01610"/>
    </source>
</evidence>
<dbReference type="EMBL" id="DVOR01000111">
    <property type="protein sequence ID" value="HIV09159.1"/>
    <property type="molecule type" value="Genomic_DNA"/>
</dbReference>
<dbReference type="Proteomes" id="UP000886845">
    <property type="component" value="Unassembled WGS sequence"/>
</dbReference>
<feature type="non-terminal residue" evidence="3">
    <location>
        <position position="1"/>
    </location>
</feature>
<accession>A0A9D1NNL7</accession>
<dbReference type="InterPro" id="IPR002560">
    <property type="entry name" value="Transposase_DDE"/>
</dbReference>
<dbReference type="Pfam" id="PF01610">
    <property type="entry name" value="DDE_Tnp_ISL3"/>
    <property type="match status" value="1"/>
</dbReference>
<evidence type="ECO:0000313" key="2">
    <source>
        <dbReference type="EMBL" id="HIV09159.1"/>
    </source>
</evidence>
<protein>
    <submittedName>
        <fullName evidence="3">Transposase</fullName>
    </submittedName>
</protein>
<gene>
    <name evidence="2" type="ORF">IAC79_03490</name>
    <name evidence="3" type="ORF">IAC79_07600</name>
</gene>
<evidence type="ECO:0000313" key="3">
    <source>
        <dbReference type="EMBL" id="HIV09960.1"/>
    </source>
</evidence>
<proteinExistence type="predicted"/>
<sequence length="39" mass="4538">FNSKIQSIKSVARGFRNFANYRFAILFHCSRLPLPTHSL</sequence>
<organism evidence="3 4">
    <name type="scientific">Candidatus Spyradenecus faecavium</name>
    <dbReference type="NCBI Taxonomy" id="2840947"/>
    <lineage>
        <taxon>Bacteria</taxon>
        <taxon>Pseudomonadati</taxon>
        <taxon>Lentisphaerota</taxon>
        <taxon>Lentisphaeria</taxon>
        <taxon>Lentisphaerales</taxon>
        <taxon>Lentisphaeraceae</taxon>
        <taxon>Lentisphaeraceae incertae sedis</taxon>
        <taxon>Candidatus Spyradenecus</taxon>
    </lineage>
</organism>
<evidence type="ECO:0000313" key="4">
    <source>
        <dbReference type="Proteomes" id="UP000886845"/>
    </source>
</evidence>